<dbReference type="AlphaFoldDB" id="A0A7I7JVI4"/>
<reference evidence="1 2" key="1">
    <citation type="journal article" date="2019" name="Emerg. Microbes Infect.">
        <title>Comprehensive subspecies identification of 175 nontuberculous mycobacteria species based on 7547 genomic profiles.</title>
        <authorList>
            <person name="Matsumoto Y."/>
            <person name="Kinjo T."/>
            <person name="Motooka D."/>
            <person name="Nabeya D."/>
            <person name="Jung N."/>
            <person name="Uechi K."/>
            <person name="Horii T."/>
            <person name="Iida T."/>
            <person name="Fujita J."/>
            <person name="Nakamura S."/>
        </authorList>
    </citation>
    <scope>NUCLEOTIDE SEQUENCE [LARGE SCALE GENOMIC DNA]</scope>
    <source>
        <strain evidence="1 2">JCM 6396</strain>
    </source>
</reference>
<evidence type="ECO:0000313" key="2">
    <source>
        <dbReference type="Proteomes" id="UP000467006"/>
    </source>
</evidence>
<dbReference type="EMBL" id="AP022563">
    <property type="protein sequence ID" value="BBX15309.1"/>
    <property type="molecule type" value="Genomic_DNA"/>
</dbReference>
<sequence>MFPNSYDLPPQICEVFGRGYIPSLVVQELRIPGVGISSWLSSVLWASVPEAAVYEDGDPD</sequence>
<organism evidence="1 2">
    <name type="scientific">Mycolicibacterium duvalii</name>
    <dbReference type="NCBI Taxonomy" id="39688"/>
    <lineage>
        <taxon>Bacteria</taxon>
        <taxon>Bacillati</taxon>
        <taxon>Actinomycetota</taxon>
        <taxon>Actinomycetes</taxon>
        <taxon>Mycobacteriales</taxon>
        <taxon>Mycobacteriaceae</taxon>
        <taxon>Mycolicibacterium</taxon>
    </lineage>
</organism>
<name>A0A7I7JVI4_9MYCO</name>
<dbReference type="Proteomes" id="UP000467006">
    <property type="component" value="Chromosome"/>
</dbReference>
<accession>A0A7I7JVI4</accession>
<proteinExistence type="predicted"/>
<keyword evidence="2" id="KW-1185">Reference proteome</keyword>
<protein>
    <submittedName>
        <fullName evidence="1">Uncharacterized protein</fullName>
    </submittedName>
</protein>
<evidence type="ECO:0000313" key="1">
    <source>
        <dbReference type="EMBL" id="BBX15309.1"/>
    </source>
</evidence>
<dbReference type="KEGG" id="mdu:MDUV_01690"/>
<gene>
    <name evidence="1" type="ORF">MDUV_01690</name>
</gene>